<dbReference type="InterPro" id="IPR019546">
    <property type="entry name" value="TAT_signal_bac_arc"/>
</dbReference>
<proteinExistence type="predicted"/>
<keyword evidence="2" id="KW-1185">Reference proteome</keyword>
<reference evidence="1 2" key="1">
    <citation type="journal article" date="2019" name="Int. J. Syst. Evol. Microbiol.">
        <title>The Global Catalogue of Microorganisms (GCM) 10K type strain sequencing project: providing services to taxonomists for standard genome sequencing and annotation.</title>
        <authorList>
            <consortium name="The Broad Institute Genomics Platform"/>
            <consortium name="The Broad Institute Genome Sequencing Center for Infectious Disease"/>
            <person name="Wu L."/>
            <person name="Ma J."/>
        </authorList>
    </citation>
    <scope>NUCLEOTIDE SEQUENCE [LARGE SCALE GENOMIC DNA]</scope>
    <source>
        <strain evidence="1 2">JCM 14718</strain>
    </source>
</reference>
<dbReference type="InterPro" id="IPR006311">
    <property type="entry name" value="TAT_signal"/>
</dbReference>
<protein>
    <recommendedName>
        <fullName evidence="3">Twin-arginine translocation signal domain-containing protein</fullName>
    </recommendedName>
</protein>
<dbReference type="PROSITE" id="PS51318">
    <property type="entry name" value="TAT"/>
    <property type="match status" value="1"/>
</dbReference>
<sequence>MAKISRRHLLTGSAALGAGVVGTLVFTESAHATPAAVPGHAKIMSVVQHTGNKAQVSANGSTETVAVHGFPAGWQLRPGDLVLVSGAASTTPNTAFPLVTRLVGSVQRSSGQVRVSSAAIELRPQTIQQSAAVGDQNVRGPKYEAYVIENSRDTTLACVALRPTTF</sequence>
<evidence type="ECO:0008006" key="3">
    <source>
        <dbReference type="Google" id="ProtNLM"/>
    </source>
</evidence>
<accession>A0ABN2FVR9</accession>
<dbReference type="NCBIfam" id="TIGR01409">
    <property type="entry name" value="TAT_signal_seq"/>
    <property type="match status" value="1"/>
</dbReference>
<evidence type="ECO:0000313" key="2">
    <source>
        <dbReference type="Proteomes" id="UP001500618"/>
    </source>
</evidence>
<dbReference type="Proteomes" id="UP001500618">
    <property type="component" value="Unassembled WGS sequence"/>
</dbReference>
<evidence type="ECO:0000313" key="1">
    <source>
        <dbReference type="EMBL" id="GAA1660607.1"/>
    </source>
</evidence>
<comment type="caution">
    <text evidence="1">The sequence shown here is derived from an EMBL/GenBank/DDBJ whole genome shotgun (WGS) entry which is preliminary data.</text>
</comment>
<dbReference type="RefSeq" id="WP_163567362.1">
    <property type="nucleotide sequence ID" value="NZ_BAAANY010000002.1"/>
</dbReference>
<dbReference type="EMBL" id="BAAANY010000002">
    <property type="protein sequence ID" value="GAA1660607.1"/>
    <property type="molecule type" value="Genomic_DNA"/>
</dbReference>
<gene>
    <name evidence="1" type="ORF">GCM10009765_07620</name>
</gene>
<organism evidence="1 2">
    <name type="scientific">Fodinicola feengrottensis</name>
    <dbReference type="NCBI Taxonomy" id="435914"/>
    <lineage>
        <taxon>Bacteria</taxon>
        <taxon>Bacillati</taxon>
        <taxon>Actinomycetota</taxon>
        <taxon>Actinomycetes</taxon>
        <taxon>Mycobacteriales</taxon>
        <taxon>Fodinicola</taxon>
    </lineage>
</organism>
<name>A0ABN2FVR9_9ACTN</name>